<evidence type="ECO:0000256" key="3">
    <source>
        <dbReference type="ARBA" id="ARBA00022603"/>
    </source>
</evidence>
<keyword evidence="2" id="KW-0158">Chromosome</keyword>
<gene>
    <name evidence="10" type="ORF">EDC05_000325</name>
</gene>
<reference evidence="10" key="1">
    <citation type="submission" date="2022-07" db="EMBL/GenBank/DDBJ databases">
        <title>Phylogenomic reconstructions and comparative analyses of Kickxellomycotina fungi.</title>
        <authorList>
            <person name="Reynolds N.K."/>
            <person name="Stajich J.E."/>
            <person name="Barry K."/>
            <person name="Grigoriev I.V."/>
            <person name="Crous P."/>
            <person name="Smith M.E."/>
        </authorList>
    </citation>
    <scope>NUCLEOTIDE SEQUENCE</scope>
    <source>
        <strain evidence="10">BCRC 34882</strain>
    </source>
</reference>
<evidence type="ECO:0000259" key="8">
    <source>
        <dbReference type="PROSITE" id="PS50280"/>
    </source>
</evidence>
<evidence type="ECO:0000256" key="7">
    <source>
        <dbReference type="ARBA" id="ARBA00022833"/>
    </source>
</evidence>
<evidence type="ECO:0000313" key="10">
    <source>
        <dbReference type="EMBL" id="KAJ1995957.1"/>
    </source>
</evidence>
<name>A0ABQ8PVS5_9FUNG</name>
<dbReference type="SMART" id="SM00468">
    <property type="entry name" value="PreSET"/>
    <property type="match status" value="1"/>
</dbReference>
<sequence length="352" mass="40075">MPENEGKRKNASASSNRSDIIELKGEGILCEATVNNVRMYRVRLTEFPDGPALWQTEEQLNRPDFVQKYKETRIPSTADLSKFHILLGDVKGEFIDVRNEVDDVGCPENFTYINSSIYSEDVPRPCTPILLCECIDDCISNCPCVHEKCYDSNGRVSAPINAPLMECSSKCQCGKNCKTKVVQKGTTVGFEIRRFNLKGWGVVTKRDIPRGTFIAEYVGEIISFEEAERRGIEDTAVGLTYLFDMDMACGYTESADFSVDAKTHGNVTHFFNHSCSPSMEIRPVYIEHRDPRLHRLAFFSTRNIRAGEELTFDYSPSYNFNESTIADLQRLDGSVKFACYCRDKRCRNYIYF</sequence>
<evidence type="ECO:0000256" key="1">
    <source>
        <dbReference type="ARBA" id="ARBA00004286"/>
    </source>
</evidence>
<dbReference type="Gene3D" id="2.170.270.10">
    <property type="entry name" value="SET domain"/>
    <property type="match status" value="1"/>
</dbReference>
<dbReference type="InterPro" id="IPR007728">
    <property type="entry name" value="Pre-SET_dom"/>
</dbReference>
<dbReference type="InterPro" id="IPR046341">
    <property type="entry name" value="SET_dom_sf"/>
</dbReference>
<organism evidence="10 11">
    <name type="scientific">Coemansia umbellata</name>
    <dbReference type="NCBI Taxonomy" id="1424467"/>
    <lineage>
        <taxon>Eukaryota</taxon>
        <taxon>Fungi</taxon>
        <taxon>Fungi incertae sedis</taxon>
        <taxon>Zoopagomycota</taxon>
        <taxon>Kickxellomycotina</taxon>
        <taxon>Kickxellomycetes</taxon>
        <taxon>Kickxellales</taxon>
        <taxon>Kickxellaceae</taxon>
        <taxon>Coemansia</taxon>
    </lineage>
</organism>
<evidence type="ECO:0000256" key="4">
    <source>
        <dbReference type="ARBA" id="ARBA00022679"/>
    </source>
</evidence>
<evidence type="ECO:0000259" key="9">
    <source>
        <dbReference type="PROSITE" id="PS50867"/>
    </source>
</evidence>
<dbReference type="InterPro" id="IPR050973">
    <property type="entry name" value="H3K9_Histone-Lys_N-MTase"/>
</dbReference>
<dbReference type="InterPro" id="IPR001214">
    <property type="entry name" value="SET_dom"/>
</dbReference>
<keyword evidence="5" id="KW-0949">S-adenosyl-L-methionine</keyword>
<proteinExistence type="predicted"/>
<dbReference type="PROSITE" id="PS50280">
    <property type="entry name" value="SET"/>
    <property type="match status" value="1"/>
</dbReference>
<keyword evidence="11" id="KW-1185">Reference proteome</keyword>
<dbReference type="PANTHER" id="PTHR46223:SF4">
    <property type="entry name" value="HISTONE-LYSINE N-METHYLTRANSFERASE-RELATED"/>
    <property type="match status" value="1"/>
</dbReference>
<dbReference type="PANTHER" id="PTHR46223">
    <property type="entry name" value="HISTONE-LYSINE N-METHYLTRANSFERASE SUV39H"/>
    <property type="match status" value="1"/>
</dbReference>
<dbReference type="SUPFAM" id="SSF82199">
    <property type="entry name" value="SET domain"/>
    <property type="match status" value="1"/>
</dbReference>
<evidence type="ECO:0008006" key="12">
    <source>
        <dbReference type="Google" id="ProtNLM"/>
    </source>
</evidence>
<keyword evidence="4" id="KW-0808">Transferase</keyword>
<evidence type="ECO:0000256" key="2">
    <source>
        <dbReference type="ARBA" id="ARBA00022454"/>
    </source>
</evidence>
<dbReference type="EMBL" id="JANBQD010000002">
    <property type="protein sequence ID" value="KAJ1995957.1"/>
    <property type="molecule type" value="Genomic_DNA"/>
</dbReference>
<accession>A0ABQ8PVS5</accession>
<keyword evidence="7" id="KW-0862">Zinc</keyword>
<evidence type="ECO:0000256" key="6">
    <source>
        <dbReference type="ARBA" id="ARBA00022723"/>
    </source>
</evidence>
<comment type="subcellular location">
    <subcellularLocation>
        <location evidence="1">Chromosome</location>
    </subcellularLocation>
</comment>
<comment type="caution">
    <text evidence="10">The sequence shown here is derived from an EMBL/GenBank/DDBJ whole genome shotgun (WGS) entry which is preliminary data.</text>
</comment>
<dbReference type="SMART" id="SM00317">
    <property type="entry name" value="SET"/>
    <property type="match status" value="1"/>
</dbReference>
<evidence type="ECO:0000313" key="11">
    <source>
        <dbReference type="Proteomes" id="UP001151295"/>
    </source>
</evidence>
<evidence type="ECO:0000256" key="5">
    <source>
        <dbReference type="ARBA" id="ARBA00022691"/>
    </source>
</evidence>
<keyword evidence="6" id="KW-0479">Metal-binding</keyword>
<dbReference type="Pfam" id="PF05033">
    <property type="entry name" value="Pre-SET"/>
    <property type="match status" value="1"/>
</dbReference>
<dbReference type="PROSITE" id="PS50867">
    <property type="entry name" value="PRE_SET"/>
    <property type="match status" value="1"/>
</dbReference>
<keyword evidence="3" id="KW-0489">Methyltransferase</keyword>
<feature type="domain" description="SET" evidence="8">
    <location>
        <begin position="188"/>
        <end position="315"/>
    </location>
</feature>
<dbReference type="Proteomes" id="UP001151295">
    <property type="component" value="Unassembled WGS sequence"/>
</dbReference>
<protein>
    <recommendedName>
        <fullName evidence="12">SET domain-containing protein</fullName>
    </recommendedName>
</protein>
<dbReference type="Pfam" id="PF00856">
    <property type="entry name" value="SET"/>
    <property type="match status" value="1"/>
</dbReference>
<feature type="domain" description="Pre-SET" evidence="9">
    <location>
        <begin position="130"/>
        <end position="185"/>
    </location>
</feature>